<dbReference type="SMART" id="SM00898">
    <property type="entry name" value="Fapy_DNA_glyco"/>
    <property type="match status" value="1"/>
</dbReference>
<evidence type="ECO:0000256" key="9">
    <source>
        <dbReference type="ARBA" id="ARBA00023295"/>
    </source>
</evidence>
<evidence type="ECO:0000256" key="2">
    <source>
        <dbReference type="ARBA" id="ARBA00009409"/>
    </source>
</evidence>
<organism evidence="12 13">
    <name type="scientific">Diversispora eburnea</name>
    <dbReference type="NCBI Taxonomy" id="1213867"/>
    <lineage>
        <taxon>Eukaryota</taxon>
        <taxon>Fungi</taxon>
        <taxon>Fungi incertae sedis</taxon>
        <taxon>Mucoromycota</taxon>
        <taxon>Glomeromycotina</taxon>
        <taxon>Glomeromycetes</taxon>
        <taxon>Diversisporales</taxon>
        <taxon>Diversisporaceae</taxon>
        <taxon>Diversispora</taxon>
    </lineage>
</organism>
<comment type="caution">
    <text evidence="12">The sequence shown here is derived from an EMBL/GenBank/DDBJ whole genome shotgun (WGS) entry which is preliminary data.</text>
</comment>
<dbReference type="Proteomes" id="UP000789706">
    <property type="component" value="Unassembled WGS sequence"/>
</dbReference>
<feature type="region of interest" description="Disordered" evidence="10">
    <location>
        <begin position="328"/>
        <end position="365"/>
    </location>
</feature>
<keyword evidence="4" id="KW-0378">Hydrolase</keyword>
<dbReference type="InterPro" id="IPR015886">
    <property type="entry name" value="H2TH_FPG"/>
</dbReference>
<evidence type="ECO:0000313" key="13">
    <source>
        <dbReference type="Proteomes" id="UP000789706"/>
    </source>
</evidence>
<dbReference type="AlphaFoldDB" id="A0A9N8YT90"/>
<name>A0A9N8YT90_9GLOM</name>
<dbReference type="SUPFAM" id="SSF46946">
    <property type="entry name" value="S13-like H2TH domain"/>
    <property type="match status" value="1"/>
</dbReference>
<keyword evidence="7" id="KW-0456">Lyase</keyword>
<dbReference type="InterPro" id="IPR010979">
    <property type="entry name" value="Ribosomal_uS13-like_H2TH"/>
</dbReference>
<dbReference type="PROSITE" id="PS51068">
    <property type="entry name" value="FPG_CAT"/>
    <property type="match status" value="1"/>
</dbReference>
<keyword evidence="9" id="KW-0326">Glycosidase</keyword>
<reference evidence="12" key="1">
    <citation type="submission" date="2021-06" db="EMBL/GenBank/DDBJ databases">
        <authorList>
            <person name="Kallberg Y."/>
            <person name="Tangrot J."/>
            <person name="Rosling A."/>
        </authorList>
    </citation>
    <scope>NUCLEOTIDE SEQUENCE</scope>
    <source>
        <strain evidence="12">AZ414A</strain>
    </source>
</reference>
<evidence type="ECO:0000256" key="3">
    <source>
        <dbReference type="ARBA" id="ARBA00022763"/>
    </source>
</evidence>
<dbReference type="GO" id="GO:0008270">
    <property type="term" value="F:zinc ion binding"/>
    <property type="evidence" value="ECO:0007669"/>
    <property type="project" value="InterPro"/>
</dbReference>
<evidence type="ECO:0000256" key="4">
    <source>
        <dbReference type="ARBA" id="ARBA00022801"/>
    </source>
</evidence>
<dbReference type="Gene3D" id="3.20.190.10">
    <property type="entry name" value="MutM-like, N-terminal"/>
    <property type="match status" value="1"/>
</dbReference>
<dbReference type="Gene3D" id="1.10.8.50">
    <property type="match status" value="1"/>
</dbReference>
<dbReference type="InterPro" id="IPR035937">
    <property type="entry name" value="FPG_N"/>
</dbReference>
<dbReference type="GO" id="GO:0008534">
    <property type="term" value="F:oxidized purine nucleobase lesion DNA N-glycosylase activity"/>
    <property type="evidence" value="ECO:0007669"/>
    <property type="project" value="UniProtKB-EC"/>
</dbReference>
<dbReference type="InterPro" id="IPR012319">
    <property type="entry name" value="FPG_cat"/>
</dbReference>
<evidence type="ECO:0000256" key="10">
    <source>
        <dbReference type="SAM" id="MobiDB-lite"/>
    </source>
</evidence>
<dbReference type="PANTHER" id="PTHR22993:SF9">
    <property type="entry name" value="FORMAMIDOPYRIMIDINE-DNA GLYCOSYLASE"/>
    <property type="match status" value="1"/>
</dbReference>
<dbReference type="SMART" id="SM01232">
    <property type="entry name" value="H2TH"/>
    <property type="match status" value="1"/>
</dbReference>
<evidence type="ECO:0000259" key="11">
    <source>
        <dbReference type="PROSITE" id="PS51068"/>
    </source>
</evidence>
<protein>
    <submittedName>
        <fullName evidence="12">2144_t:CDS:1</fullName>
    </submittedName>
</protein>
<evidence type="ECO:0000256" key="1">
    <source>
        <dbReference type="ARBA" id="ARBA00001668"/>
    </source>
</evidence>
<comment type="similarity">
    <text evidence="2">Belongs to the FPG family.</text>
</comment>
<dbReference type="FunFam" id="1.10.8.50:FF:000009">
    <property type="entry name" value="Formamidopyrimidine-DNA glycosylase"/>
    <property type="match status" value="1"/>
</dbReference>
<keyword evidence="5" id="KW-0238">DNA-binding</keyword>
<keyword evidence="13" id="KW-1185">Reference proteome</keyword>
<dbReference type="GO" id="GO:0006284">
    <property type="term" value="P:base-excision repair"/>
    <property type="evidence" value="ECO:0007669"/>
    <property type="project" value="InterPro"/>
</dbReference>
<dbReference type="PANTHER" id="PTHR22993">
    <property type="entry name" value="FORMAMIDOPYRIMIDINE-DNA GLYCOSYLASE"/>
    <property type="match status" value="1"/>
</dbReference>
<keyword evidence="3" id="KW-0227">DNA damage</keyword>
<evidence type="ECO:0000313" key="12">
    <source>
        <dbReference type="EMBL" id="CAG8454383.1"/>
    </source>
</evidence>
<keyword evidence="6" id="KW-0234">DNA repair</keyword>
<proteinExistence type="inferred from homology"/>
<dbReference type="CDD" id="cd08972">
    <property type="entry name" value="PF_Nei_N"/>
    <property type="match status" value="1"/>
</dbReference>
<dbReference type="EMBL" id="CAJVPK010000124">
    <property type="protein sequence ID" value="CAG8454383.1"/>
    <property type="molecule type" value="Genomic_DNA"/>
</dbReference>
<evidence type="ECO:0000256" key="7">
    <source>
        <dbReference type="ARBA" id="ARBA00023239"/>
    </source>
</evidence>
<keyword evidence="8" id="KW-0511">Multifunctional enzyme</keyword>
<evidence type="ECO:0000256" key="8">
    <source>
        <dbReference type="ARBA" id="ARBA00023268"/>
    </source>
</evidence>
<feature type="domain" description="Formamidopyrimidine-DNA glycosylase catalytic" evidence="11">
    <location>
        <begin position="2"/>
        <end position="97"/>
    </location>
</feature>
<evidence type="ECO:0000256" key="5">
    <source>
        <dbReference type="ARBA" id="ARBA00023125"/>
    </source>
</evidence>
<dbReference type="Pfam" id="PF01149">
    <property type="entry name" value="Fapy_DNA_glyco"/>
    <property type="match status" value="1"/>
</dbReference>
<comment type="catalytic activity">
    <reaction evidence="1">
        <text>Hydrolysis of DNA containing ring-opened 7-methylguanine residues, releasing 2,6-diamino-4-hydroxy-5-(N-methyl)formamidopyrimidine.</text>
        <dbReference type="EC" id="3.2.2.23"/>
    </reaction>
</comment>
<gene>
    <name evidence="12" type="ORF">DEBURN_LOCUS2329</name>
</gene>
<dbReference type="GO" id="GO:0016829">
    <property type="term" value="F:lyase activity"/>
    <property type="evidence" value="ECO:0007669"/>
    <property type="project" value="UniProtKB-KW"/>
</dbReference>
<sequence length="365" mass="42304">MPELPEVYRVERACNKNLIGKKIIQVETQEDDLVFCEITNKEFEKSIINKTVVDTGRKGKYFWFLLDEKPHPIFHFGMTGDIHFKNQEKFHYRRNVNKDSNEWPPRFWKFTMVLEDPNDSTSQVTMAFTNKRRLARIRLVNSPLTEPPISQLGFDPLHDMLTLTNFSETILKRHCPIKTLLLDQSFSAGVGNWIADEVLYQSKIHPYQYSHTLSNEQITQLHEKLSYVCQTAVEVNAESDLFPKSWLFHYRWNKGNKADVFMPDGNKIIFDTVGGRTTAIVQNVQILNDIEGSKTNTKKLIRRKRKTSPDKVTEVTIDNDETATNKIVASENLSSNRKKSKGTKKFTANPAKSTHNMQIRPRKQI</sequence>
<dbReference type="GO" id="GO:0005634">
    <property type="term" value="C:nucleus"/>
    <property type="evidence" value="ECO:0007669"/>
    <property type="project" value="TreeGrafter"/>
</dbReference>
<dbReference type="GO" id="GO:0003684">
    <property type="term" value="F:damaged DNA binding"/>
    <property type="evidence" value="ECO:0007669"/>
    <property type="project" value="InterPro"/>
</dbReference>
<dbReference type="Pfam" id="PF06831">
    <property type="entry name" value="H2TH"/>
    <property type="match status" value="1"/>
</dbReference>
<evidence type="ECO:0000256" key="6">
    <source>
        <dbReference type="ARBA" id="ARBA00023204"/>
    </source>
</evidence>
<dbReference type="OrthoDB" id="444592at2759"/>
<dbReference type="SUPFAM" id="SSF81624">
    <property type="entry name" value="N-terminal domain of MutM-like DNA repair proteins"/>
    <property type="match status" value="1"/>
</dbReference>
<accession>A0A9N8YT90</accession>
<dbReference type="GO" id="GO:0003906">
    <property type="term" value="F:DNA-(apurinic or apyrimidinic site) endonuclease activity"/>
    <property type="evidence" value="ECO:0007669"/>
    <property type="project" value="InterPro"/>
</dbReference>